<organism evidence="2 3">
    <name type="scientific">Periplaneta americana</name>
    <name type="common">American cockroach</name>
    <name type="synonym">Blatta americana</name>
    <dbReference type="NCBI Taxonomy" id="6978"/>
    <lineage>
        <taxon>Eukaryota</taxon>
        <taxon>Metazoa</taxon>
        <taxon>Ecdysozoa</taxon>
        <taxon>Arthropoda</taxon>
        <taxon>Hexapoda</taxon>
        <taxon>Insecta</taxon>
        <taxon>Pterygota</taxon>
        <taxon>Neoptera</taxon>
        <taxon>Polyneoptera</taxon>
        <taxon>Dictyoptera</taxon>
        <taxon>Blattodea</taxon>
        <taxon>Blattoidea</taxon>
        <taxon>Blattidae</taxon>
        <taxon>Blattinae</taxon>
        <taxon>Periplaneta</taxon>
    </lineage>
</organism>
<keyword evidence="3" id="KW-1185">Reference proteome</keyword>
<protein>
    <submittedName>
        <fullName evidence="2">Uncharacterized protein</fullName>
    </submittedName>
</protein>
<feature type="region of interest" description="Disordered" evidence="1">
    <location>
        <begin position="24"/>
        <end position="43"/>
    </location>
</feature>
<name>A0ABQ8SC24_PERAM</name>
<sequence length="331" mass="36809">MNPGCNTESYPAFARIGLRENSGKNLNQVTCPDRDSNSGHRVSRPDALTVIPQVVTSCKAGLNNFKEKLFRGRVSIPGPFAYRANALPTEPPQELYTTPSLPESQICIIHSLLESRFVGSWSKASCLGLALRNARWFEPSWGKKFSHEISASVWDRCPPSIVMHLGSYDSVDETGDSEMIFREMRSRIRHRFPDIRLTVGENLNQLAVSALRLVETIPLTPQDVARAVALIDDGRSLIYVAVTTGAPYTTVKVAVEKRRVTPEDLDLAEKGRQISARCVSQYIHALEIVQLNWPARSPDLNISGVRWVDASDVVILFRRPWVICGTPRGTG</sequence>
<gene>
    <name evidence="2" type="ORF">ANN_19839</name>
</gene>
<dbReference type="Proteomes" id="UP001148838">
    <property type="component" value="Unassembled WGS sequence"/>
</dbReference>
<proteinExistence type="predicted"/>
<evidence type="ECO:0000313" key="2">
    <source>
        <dbReference type="EMBL" id="KAJ4431242.1"/>
    </source>
</evidence>
<reference evidence="2 3" key="1">
    <citation type="journal article" date="2022" name="Allergy">
        <title>Genome assembly and annotation of Periplaneta americana reveal a comprehensive cockroach allergen profile.</title>
        <authorList>
            <person name="Wang L."/>
            <person name="Xiong Q."/>
            <person name="Saelim N."/>
            <person name="Wang L."/>
            <person name="Nong W."/>
            <person name="Wan A.T."/>
            <person name="Shi M."/>
            <person name="Liu X."/>
            <person name="Cao Q."/>
            <person name="Hui J.H.L."/>
            <person name="Sookrung N."/>
            <person name="Leung T.F."/>
            <person name="Tungtrongchitr A."/>
            <person name="Tsui S.K.W."/>
        </authorList>
    </citation>
    <scope>NUCLEOTIDE SEQUENCE [LARGE SCALE GENOMIC DNA]</scope>
    <source>
        <strain evidence="2">PWHHKU_190912</strain>
    </source>
</reference>
<comment type="caution">
    <text evidence="2">The sequence shown here is derived from an EMBL/GenBank/DDBJ whole genome shotgun (WGS) entry which is preliminary data.</text>
</comment>
<accession>A0ABQ8SC24</accession>
<dbReference type="EMBL" id="JAJSOF020000031">
    <property type="protein sequence ID" value="KAJ4431242.1"/>
    <property type="molecule type" value="Genomic_DNA"/>
</dbReference>
<evidence type="ECO:0000256" key="1">
    <source>
        <dbReference type="SAM" id="MobiDB-lite"/>
    </source>
</evidence>
<evidence type="ECO:0000313" key="3">
    <source>
        <dbReference type="Proteomes" id="UP001148838"/>
    </source>
</evidence>